<evidence type="ECO:0000256" key="1">
    <source>
        <dbReference type="SAM" id="MobiDB-lite"/>
    </source>
</evidence>
<organism evidence="3">
    <name type="scientific">Aedes albopictus</name>
    <name type="common">Asian tiger mosquito</name>
    <name type="synonym">Stegomyia albopicta</name>
    <dbReference type="NCBI Taxonomy" id="7160"/>
    <lineage>
        <taxon>Eukaryota</taxon>
        <taxon>Metazoa</taxon>
        <taxon>Ecdysozoa</taxon>
        <taxon>Arthropoda</taxon>
        <taxon>Hexapoda</taxon>
        <taxon>Insecta</taxon>
        <taxon>Pterygota</taxon>
        <taxon>Neoptera</taxon>
        <taxon>Endopterygota</taxon>
        <taxon>Diptera</taxon>
        <taxon>Nematocera</taxon>
        <taxon>Culicoidea</taxon>
        <taxon>Culicidae</taxon>
        <taxon>Culicinae</taxon>
        <taxon>Aedini</taxon>
        <taxon>Aedes</taxon>
        <taxon>Stegomyia</taxon>
    </lineage>
</organism>
<feature type="transmembrane region" description="Helical" evidence="2">
    <location>
        <begin position="116"/>
        <end position="136"/>
    </location>
</feature>
<feature type="transmembrane region" description="Helical" evidence="2">
    <location>
        <begin position="156"/>
        <end position="177"/>
    </location>
</feature>
<keyword evidence="2" id="KW-0812">Transmembrane</keyword>
<keyword evidence="2" id="KW-1133">Transmembrane helix</keyword>
<protein>
    <submittedName>
        <fullName evidence="3">Uncharacterized protein</fullName>
    </submittedName>
</protein>
<evidence type="ECO:0000256" key="2">
    <source>
        <dbReference type="SAM" id="Phobius"/>
    </source>
</evidence>
<feature type="region of interest" description="Disordered" evidence="1">
    <location>
        <begin position="269"/>
        <end position="298"/>
    </location>
</feature>
<evidence type="ECO:0000313" key="3">
    <source>
        <dbReference type="EMBL" id="JAC10674.1"/>
    </source>
</evidence>
<dbReference type="VEuPathDB" id="VectorBase:AALC636_029948"/>
<dbReference type="VEuPathDB" id="VectorBase:AALF014766"/>
<dbReference type="AlphaFoldDB" id="A0A023EQ52"/>
<reference evidence="3" key="1">
    <citation type="journal article" date="2014" name="PLoS Negl. Trop. Dis.">
        <title>Identification and characterization of seminal fluid proteins in the Asian tiger mosquito, Aedes albopictus.</title>
        <authorList>
            <person name="Boes K.E."/>
            <person name="Ribeiro J.M."/>
            <person name="Wong A."/>
            <person name="Harrington L.C."/>
            <person name="Wolfner M.F."/>
            <person name="Sirot L.K."/>
        </authorList>
    </citation>
    <scope>NUCLEOTIDE SEQUENCE</scope>
    <source>
        <tissue evidence="3">Reproductive organs</tissue>
    </source>
</reference>
<feature type="transmembrane region" description="Helical" evidence="2">
    <location>
        <begin position="221"/>
        <end position="248"/>
    </location>
</feature>
<dbReference type="VEuPathDB" id="VectorBase:AALFPA_059510"/>
<keyword evidence="2" id="KW-0472">Membrane</keyword>
<feature type="compositionally biased region" description="Polar residues" evidence="1">
    <location>
        <begin position="269"/>
        <end position="290"/>
    </location>
</feature>
<feature type="transmembrane region" description="Helical" evidence="2">
    <location>
        <begin position="21"/>
        <end position="48"/>
    </location>
</feature>
<proteinExistence type="evidence at transcript level"/>
<name>A0A023EQ52_AEDAL</name>
<accession>A0A023EQ52</accession>
<sequence length="298" mass="33366">MAVLMSYHRLIEKDSQHVSYCWKMSILIVLIVTVASSLIISFSLYSLWESFGLNCFMGANLSFVISSEDFGYLPGTAQLNQNGRHSRQILQENSTDEKYIIHEYNSKWSNPDFCEYLTYTPLFHALLGVIWMALFVTHGHGGEGVGSIIARPWRIVIPSLVFFVVCGISAIVCAGLTTSGLTKFCQQFNEVVPNGESECARLISYFSMDQANDLVRPDKNYYLVAVFPWIWASSYVIGALILVLRIVLVVDFQLIRIVVSTVERDMESTQSDQPQNVTVLNEGTQSSAEASGSVELRD</sequence>
<dbReference type="EMBL" id="GAPW01002924">
    <property type="protein sequence ID" value="JAC10674.1"/>
    <property type="molecule type" value="mRNA"/>
</dbReference>